<dbReference type="AlphaFoldDB" id="A0AAD7NV59"/>
<name>A0AAD7NV59_9AGAR</name>
<sequence length="350" mass="36702">MDTCSYAARNHAAVPGGHAGIPCSGVSTCATPSGDVAGVSIGCSPLDPNGNAEPALEEGGGGGAVLGSGGGVLGGGGGISGGGGGGVAAREEGSSRGGGGKWVAGAAEDAEGILGVDIIWSSVGVSADGSNTGVDRDESSAGASGIGTSLDASPSVAPPVKRPKRLTWAGGWSPSVERGRWTCPARSPLTFDLALCAFQLRPSISPLFSHEIQEECRKRVFRTTRPLLIKIKPGDLHKYPGLQWLVPHPAKNGAGLYFNSDVEAVKERMTALRRECQSREEFDNNFINMDDWKTKYALSMLETRTKNIKFLKRIANSENYKLQTFLMSPTLYRVFSAFNRDLSLMGQNGK</sequence>
<evidence type="ECO:0000256" key="1">
    <source>
        <dbReference type="SAM" id="MobiDB-lite"/>
    </source>
</evidence>
<comment type="caution">
    <text evidence="2">The sequence shown here is derived from an EMBL/GenBank/DDBJ whole genome shotgun (WGS) entry which is preliminary data.</text>
</comment>
<protein>
    <submittedName>
        <fullName evidence="2">Uncharacterized protein</fullName>
    </submittedName>
</protein>
<reference evidence="2" key="1">
    <citation type="submission" date="2023-03" db="EMBL/GenBank/DDBJ databases">
        <title>Massive genome expansion in bonnet fungi (Mycena s.s.) driven by repeated elements and novel gene families across ecological guilds.</title>
        <authorList>
            <consortium name="Lawrence Berkeley National Laboratory"/>
            <person name="Harder C.B."/>
            <person name="Miyauchi S."/>
            <person name="Viragh M."/>
            <person name="Kuo A."/>
            <person name="Thoen E."/>
            <person name="Andreopoulos B."/>
            <person name="Lu D."/>
            <person name="Skrede I."/>
            <person name="Drula E."/>
            <person name="Henrissat B."/>
            <person name="Morin E."/>
            <person name="Kohler A."/>
            <person name="Barry K."/>
            <person name="LaButti K."/>
            <person name="Morin E."/>
            <person name="Salamov A."/>
            <person name="Lipzen A."/>
            <person name="Mereny Z."/>
            <person name="Hegedus B."/>
            <person name="Baldrian P."/>
            <person name="Stursova M."/>
            <person name="Weitz H."/>
            <person name="Taylor A."/>
            <person name="Grigoriev I.V."/>
            <person name="Nagy L.G."/>
            <person name="Martin F."/>
            <person name="Kauserud H."/>
        </authorList>
    </citation>
    <scope>NUCLEOTIDE SEQUENCE</scope>
    <source>
        <strain evidence="2">CBHHK182m</strain>
    </source>
</reference>
<accession>A0AAD7NV59</accession>
<gene>
    <name evidence="2" type="ORF">B0H16DRAFT_1449574</name>
</gene>
<feature type="region of interest" description="Disordered" evidence="1">
    <location>
        <begin position="82"/>
        <end position="103"/>
    </location>
</feature>
<organism evidence="2 3">
    <name type="scientific">Mycena metata</name>
    <dbReference type="NCBI Taxonomy" id="1033252"/>
    <lineage>
        <taxon>Eukaryota</taxon>
        <taxon>Fungi</taxon>
        <taxon>Dikarya</taxon>
        <taxon>Basidiomycota</taxon>
        <taxon>Agaricomycotina</taxon>
        <taxon>Agaricomycetes</taxon>
        <taxon>Agaricomycetidae</taxon>
        <taxon>Agaricales</taxon>
        <taxon>Marasmiineae</taxon>
        <taxon>Mycenaceae</taxon>
        <taxon>Mycena</taxon>
    </lineage>
</organism>
<proteinExistence type="predicted"/>
<evidence type="ECO:0000313" key="3">
    <source>
        <dbReference type="Proteomes" id="UP001215598"/>
    </source>
</evidence>
<feature type="region of interest" description="Disordered" evidence="1">
    <location>
        <begin position="129"/>
        <end position="162"/>
    </location>
</feature>
<evidence type="ECO:0000313" key="2">
    <source>
        <dbReference type="EMBL" id="KAJ7776128.1"/>
    </source>
</evidence>
<dbReference type="EMBL" id="JARKIB010000009">
    <property type="protein sequence ID" value="KAJ7776128.1"/>
    <property type="molecule type" value="Genomic_DNA"/>
</dbReference>
<dbReference type="Proteomes" id="UP001215598">
    <property type="component" value="Unassembled WGS sequence"/>
</dbReference>
<keyword evidence="3" id="KW-1185">Reference proteome</keyword>